<dbReference type="SUPFAM" id="SSF54523">
    <property type="entry name" value="Pili subunits"/>
    <property type="match status" value="1"/>
</dbReference>
<keyword evidence="2" id="KW-0472">Membrane</keyword>
<dbReference type="NCBIfam" id="TIGR04294">
    <property type="entry name" value="pre_pil_HX9DG"/>
    <property type="match status" value="1"/>
</dbReference>
<dbReference type="Gene3D" id="3.30.700.10">
    <property type="entry name" value="Glycoprotein, Type 4 Pilin"/>
    <property type="match status" value="1"/>
</dbReference>
<dbReference type="NCBIfam" id="TIGR02532">
    <property type="entry name" value="IV_pilin_GFxxxE"/>
    <property type="match status" value="1"/>
</dbReference>
<evidence type="ECO:0000256" key="1">
    <source>
        <dbReference type="SAM" id="MobiDB-lite"/>
    </source>
</evidence>
<dbReference type="PANTHER" id="PTHR30093">
    <property type="entry name" value="GENERAL SECRETION PATHWAY PROTEIN G"/>
    <property type="match status" value="1"/>
</dbReference>
<sequence>MKLRHAFTLVELLVVIAIIGVLIALLLPAVQQAREAARRMSCTNNLKQLGLALHNYESTFKVFPMAGTVDTDFSVQARLLPYIEQGNLQDQLDFSQAAFTGGWSGKAPNPAFVTAFATPLELLLCPSDPAPSQTTANGYTYGGLNYMVSFGSGTGLNYDFKQRTDGIFYQYSKAGFRDMTDGTSNSVVMSETVRSVGADMTLPAGETPKFPYQFTLNGSSGVSSSNPDPSKQGLPGSGGGWSSYTNGDGLIFNPDISTFWTDFTSWRGGESAAIRGRGMSWAFTGAINSMTNGFHTPNSRIPDVVTHWTGYFAPRSYHPGGANVTFGDGSVRLLTNSIDLTTHRGLHSVNGGEVLGEF</sequence>
<dbReference type="Proteomes" id="UP000239388">
    <property type="component" value="Unassembled WGS sequence"/>
</dbReference>
<evidence type="ECO:0000313" key="5">
    <source>
        <dbReference type="Proteomes" id="UP000239388"/>
    </source>
</evidence>
<feature type="compositionally biased region" description="Low complexity" evidence="1">
    <location>
        <begin position="218"/>
        <end position="230"/>
    </location>
</feature>
<dbReference type="Pfam" id="PF07596">
    <property type="entry name" value="SBP_bac_10"/>
    <property type="match status" value="1"/>
</dbReference>
<dbReference type="OrthoDB" id="248923at2"/>
<dbReference type="AlphaFoldDB" id="A0A2S8F2B7"/>
<keyword evidence="2" id="KW-0812">Transmembrane</keyword>
<keyword evidence="2" id="KW-1133">Transmembrane helix</keyword>
<dbReference type="RefSeq" id="WP_105360242.1">
    <property type="nucleotide sequence ID" value="NZ_PUIB01000032.1"/>
</dbReference>
<feature type="region of interest" description="Disordered" evidence="1">
    <location>
        <begin position="218"/>
        <end position="239"/>
    </location>
</feature>
<evidence type="ECO:0000259" key="3">
    <source>
        <dbReference type="Pfam" id="PF07596"/>
    </source>
</evidence>
<gene>
    <name evidence="4" type="ORF">C5Y98_31225</name>
</gene>
<dbReference type="InterPro" id="IPR012902">
    <property type="entry name" value="N_methyl_site"/>
</dbReference>
<reference evidence="4 5" key="1">
    <citation type="submission" date="2018-02" db="EMBL/GenBank/DDBJ databases">
        <title>Comparative genomes isolates from brazilian mangrove.</title>
        <authorList>
            <person name="Araujo J.E."/>
            <person name="Taketani R.G."/>
            <person name="Silva M.C.P."/>
            <person name="Loureco M.V."/>
            <person name="Andreote F.D."/>
        </authorList>
    </citation>
    <scope>NUCLEOTIDE SEQUENCE [LARGE SCALE GENOMIC DNA]</scope>
    <source>
        <strain evidence="4 5">NAP PRIS-MGV</strain>
    </source>
</reference>
<feature type="transmembrane region" description="Helical" evidence="2">
    <location>
        <begin position="6"/>
        <end position="30"/>
    </location>
</feature>
<dbReference type="PANTHER" id="PTHR30093:SF2">
    <property type="entry name" value="TYPE II SECRETION SYSTEM PROTEIN H"/>
    <property type="match status" value="1"/>
</dbReference>
<dbReference type="InterPro" id="IPR045584">
    <property type="entry name" value="Pilin-like"/>
</dbReference>
<dbReference type="EMBL" id="PUIB01000032">
    <property type="protein sequence ID" value="PQO26316.1"/>
    <property type="molecule type" value="Genomic_DNA"/>
</dbReference>
<name>A0A2S8F2B7_9BACT</name>
<accession>A0A2S8F2B7</accession>
<dbReference type="InterPro" id="IPR011453">
    <property type="entry name" value="DUF1559"/>
</dbReference>
<evidence type="ECO:0000313" key="4">
    <source>
        <dbReference type="EMBL" id="PQO26316.1"/>
    </source>
</evidence>
<comment type="caution">
    <text evidence="4">The sequence shown here is derived from an EMBL/GenBank/DDBJ whole genome shotgun (WGS) entry which is preliminary data.</text>
</comment>
<evidence type="ECO:0000256" key="2">
    <source>
        <dbReference type="SAM" id="Phobius"/>
    </source>
</evidence>
<organism evidence="4 5">
    <name type="scientific">Blastopirellula marina</name>
    <dbReference type="NCBI Taxonomy" id="124"/>
    <lineage>
        <taxon>Bacteria</taxon>
        <taxon>Pseudomonadati</taxon>
        <taxon>Planctomycetota</taxon>
        <taxon>Planctomycetia</taxon>
        <taxon>Pirellulales</taxon>
        <taxon>Pirellulaceae</taxon>
        <taxon>Blastopirellula</taxon>
    </lineage>
</organism>
<dbReference type="InterPro" id="IPR027558">
    <property type="entry name" value="Pre_pil_HX9DG_C"/>
</dbReference>
<protein>
    <submittedName>
        <fullName evidence="4">Prepilin-type cleavage/methylation domain-containing protein</fullName>
    </submittedName>
</protein>
<dbReference type="Pfam" id="PF07963">
    <property type="entry name" value="N_methyl"/>
    <property type="match status" value="1"/>
</dbReference>
<proteinExistence type="predicted"/>
<feature type="domain" description="DUF1559" evidence="3">
    <location>
        <begin position="31"/>
        <end position="340"/>
    </location>
</feature>